<evidence type="ECO:0000313" key="7">
    <source>
        <dbReference type="EMBL" id="ABC21580.1"/>
    </source>
</evidence>
<dbReference type="FunFam" id="3.40.640.10:FF:000024">
    <property type="entry name" value="Kynurenine--oxoglutarate transaminase 3"/>
    <property type="match status" value="1"/>
</dbReference>
<dbReference type="STRING" id="269796.Rru_A0776"/>
<dbReference type="InterPro" id="IPR051326">
    <property type="entry name" value="Kynurenine-oxoglutarate_AT"/>
</dbReference>
<accession>Q2RWB5</accession>
<proteinExistence type="inferred from homology"/>
<dbReference type="GO" id="GO:0016212">
    <property type="term" value="F:kynurenine-oxoglutarate transaminase activity"/>
    <property type="evidence" value="ECO:0007669"/>
    <property type="project" value="TreeGrafter"/>
</dbReference>
<dbReference type="PANTHER" id="PTHR43807:SF20">
    <property type="entry name" value="FI04487P"/>
    <property type="match status" value="1"/>
</dbReference>
<dbReference type="RefSeq" id="WP_011388534.1">
    <property type="nucleotide sequence ID" value="NC_007643.1"/>
</dbReference>
<dbReference type="eggNOG" id="COG0436">
    <property type="taxonomic scope" value="Bacteria"/>
</dbReference>
<feature type="domain" description="Aminotransferase class I/classII large" evidence="6">
    <location>
        <begin position="30"/>
        <end position="372"/>
    </location>
</feature>
<evidence type="ECO:0000256" key="2">
    <source>
        <dbReference type="ARBA" id="ARBA00007441"/>
    </source>
</evidence>
<evidence type="ECO:0000313" key="8">
    <source>
        <dbReference type="Proteomes" id="UP000001929"/>
    </source>
</evidence>
<keyword evidence="5" id="KW-0663">Pyridoxal phosphate</keyword>
<dbReference type="NCBIfam" id="NF006488">
    <property type="entry name" value="PRK08912.1"/>
    <property type="match status" value="1"/>
</dbReference>
<comment type="similarity">
    <text evidence="2">Belongs to the class-I pyridoxal-phosphate-dependent aminotransferase family.</text>
</comment>
<dbReference type="CDD" id="cd00609">
    <property type="entry name" value="AAT_like"/>
    <property type="match status" value="1"/>
</dbReference>
<dbReference type="AlphaFoldDB" id="Q2RWB5"/>
<dbReference type="Gene3D" id="3.90.1150.10">
    <property type="entry name" value="Aspartate Aminotransferase, domain 1"/>
    <property type="match status" value="1"/>
</dbReference>
<dbReference type="InterPro" id="IPR004839">
    <property type="entry name" value="Aminotransferase_I/II_large"/>
</dbReference>
<dbReference type="SUPFAM" id="SSF53383">
    <property type="entry name" value="PLP-dependent transferases"/>
    <property type="match status" value="1"/>
</dbReference>
<dbReference type="PhylomeDB" id="Q2RWB5"/>
<keyword evidence="3 7" id="KW-0032">Aminotransferase</keyword>
<protein>
    <submittedName>
        <fullName evidence="7">Succinyldiaminopimelate aminotransferase</fullName>
        <ecNumber evidence="7">2.6.1.11</ecNumber>
    </submittedName>
</protein>
<keyword evidence="8" id="KW-1185">Reference proteome</keyword>
<dbReference type="InterPro" id="IPR015424">
    <property type="entry name" value="PyrdxlP-dep_Trfase"/>
</dbReference>
<dbReference type="InterPro" id="IPR015422">
    <property type="entry name" value="PyrdxlP-dep_Trfase_small"/>
</dbReference>
<dbReference type="Proteomes" id="UP000001929">
    <property type="component" value="Chromosome"/>
</dbReference>
<comment type="cofactor">
    <cofactor evidence="1">
        <name>pyridoxal 5'-phosphate</name>
        <dbReference type="ChEBI" id="CHEBI:597326"/>
    </cofactor>
</comment>
<dbReference type="GO" id="GO:0003992">
    <property type="term" value="F:N2-acetyl-L-ornithine:2-oxoglutarate 5-aminotransferase activity"/>
    <property type="evidence" value="ECO:0007669"/>
    <property type="project" value="UniProtKB-EC"/>
</dbReference>
<organism evidence="7 8">
    <name type="scientific">Rhodospirillum rubrum (strain ATCC 11170 / ATH 1.1.1 / DSM 467 / LMG 4362 / NCIMB 8255 / S1)</name>
    <dbReference type="NCBI Taxonomy" id="269796"/>
    <lineage>
        <taxon>Bacteria</taxon>
        <taxon>Pseudomonadati</taxon>
        <taxon>Pseudomonadota</taxon>
        <taxon>Alphaproteobacteria</taxon>
        <taxon>Rhodospirillales</taxon>
        <taxon>Rhodospirillaceae</taxon>
        <taxon>Rhodospirillum</taxon>
    </lineage>
</organism>
<name>Q2RWB5_RHORT</name>
<gene>
    <name evidence="7" type="ordered locus">Rru_A0776</name>
</gene>
<dbReference type="GO" id="GO:0005737">
    <property type="term" value="C:cytoplasm"/>
    <property type="evidence" value="ECO:0007669"/>
    <property type="project" value="TreeGrafter"/>
</dbReference>
<dbReference type="InterPro" id="IPR015421">
    <property type="entry name" value="PyrdxlP-dep_Trfase_major"/>
</dbReference>
<keyword evidence="4 7" id="KW-0808">Transferase</keyword>
<sequence>MIPPGNAIFAAAGASVFETMSQLAHEHGAINLGQGFPEALEPPEVIEAAARALRDGPHQYPSAWGVPALRQAVAEANERFWGLATDPTREVLVTSGATEALAACFLGLLNAGDEVIVLQPAFDCYQAQIRRAGAVAVGVALSAPDWTLPRAALAAAITPRTRAIVLNTPMNPCGKVFDGPELDFIAELLIAHDLVAICDEVYEHLTFEDRAPLPLMTRPGVRARCLRIGSAGKTFSVTGWKIGYVSGDAALLAPVARAHQVTTFSTPPFLQTAVAHGLRLADGYFDGLRATLRTRRDLLSRGLTEAGFEVLGCQGTYFLLAGTDGAEDDVGFCRRLVEEAGVTAIPLSGFFTPAGRRPLVRFCFAKRLETLEGGIARLVAWRGGQRWRRAS</sequence>
<evidence type="ECO:0000256" key="4">
    <source>
        <dbReference type="ARBA" id="ARBA00022679"/>
    </source>
</evidence>
<dbReference type="EMBL" id="CP000230">
    <property type="protein sequence ID" value="ABC21580.1"/>
    <property type="molecule type" value="Genomic_DNA"/>
</dbReference>
<dbReference type="PANTHER" id="PTHR43807">
    <property type="entry name" value="FI04487P"/>
    <property type="match status" value="1"/>
</dbReference>
<dbReference type="GO" id="GO:0030170">
    <property type="term" value="F:pyridoxal phosphate binding"/>
    <property type="evidence" value="ECO:0007669"/>
    <property type="project" value="InterPro"/>
</dbReference>
<dbReference type="KEGG" id="rru:Rru_A0776"/>
<dbReference type="EC" id="2.6.1.11" evidence="7"/>
<evidence type="ECO:0000259" key="6">
    <source>
        <dbReference type="Pfam" id="PF00155"/>
    </source>
</evidence>
<dbReference type="Gene3D" id="3.40.640.10">
    <property type="entry name" value="Type I PLP-dependent aspartate aminotransferase-like (Major domain)"/>
    <property type="match status" value="1"/>
</dbReference>
<dbReference type="EnsemblBacteria" id="ABC21580">
    <property type="protein sequence ID" value="ABC21580"/>
    <property type="gene ID" value="Rru_A0776"/>
</dbReference>
<dbReference type="HOGENOM" id="CLU_017584_4_0_5"/>
<reference evidence="7 8" key="1">
    <citation type="journal article" date="2011" name="Stand. Genomic Sci.">
        <title>Complete genome sequence of Rhodospirillum rubrum type strain (S1).</title>
        <authorList>
            <person name="Munk A.C."/>
            <person name="Copeland A."/>
            <person name="Lucas S."/>
            <person name="Lapidus A."/>
            <person name="Del Rio T.G."/>
            <person name="Barry K."/>
            <person name="Detter J.C."/>
            <person name="Hammon N."/>
            <person name="Israni S."/>
            <person name="Pitluck S."/>
            <person name="Brettin T."/>
            <person name="Bruce D."/>
            <person name="Han C."/>
            <person name="Tapia R."/>
            <person name="Gilna P."/>
            <person name="Schmutz J."/>
            <person name="Larimer F."/>
            <person name="Land M."/>
            <person name="Kyrpides N.C."/>
            <person name="Mavromatis K."/>
            <person name="Richardson P."/>
            <person name="Rohde M."/>
            <person name="Goker M."/>
            <person name="Klenk H.P."/>
            <person name="Zhang Y."/>
            <person name="Roberts G.P."/>
            <person name="Reslewic S."/>
            <person name="Schwartz D.C."/>
        </authorList>
    </citation>
    <scope>NUCLEOTIDE SEQUENCE [LARGE SCALE GENOMIC DNA]</scope>
    <source>
        <strain evidence="8">ATCC 11170 / ATH 1.1.1 / DSM 467 / LMG 4362 / NCIMB 8255 / S1</strain>
    </source>
</reference>
<evidence type="ECO:0000256" key="3">
    <source>
        <dbReference type="ARBA" id="ARBA00022576"/>
    </source>
</evidence>
<dbReference type="PATRIC" id="fig|269796.9.peg.829"/>
<dbReference type="Pfam" id="PF00155">
    <property type="entry name" value="Aminotran_1_2"/>
    <property type="match status" value="1"/>
</dbReference>
<evidence type="ECO:0000256" key="5">
    <source>
        <dbReference type="ARBA" id="ARBA00022898"/>
    </source>
</evidence>
<evidence type="ECO:0000256" key="1">
    <source>
        <dbReference type="ARBA" id="ARBA00001933"/>
    </source>
</evidence>